<proteinExistence type="predicted"/>
<dbReference type="EMBL" id="JAUSTO010000023">
    <property type="protein sequence ID" value="MDQ0153527.1"/>
    <property type="molecule type" value="Genomic_DNA"/>
</dbReference>
<sequence>MSWADDFAGMMGRPESTGAQLAEMMGPNTCKIGNLQLTAEDLLFDDRLLHPTATGVAGYCPENASLQDKSAYLPALKAGDKVAVIPIKEPEGTVSKYLVLGRMVKG</sequence>
<accession>A0AAE3VC24</accession>
<dbReference type="RefSeq" id="WP_307255432.1">
    <property type="nucleotide sequence ID" value="NZ_JAUSTO010000023.1"/>
</dbReference>
<dbReference type="Proteomes" id="UP001241537">
    <property type="component" value="Unassembled WGS sequence"/>
</dbReference>
<name>A0AAE3VC24_9FIRM</name>
<keyword evidence="2" id="KW-1185">Reference proteome</keyword>
<evidence type="ECO:0008006" key="3">
    <source>
        <dbReference type="Google" id="ProtNLM"/>
    </source>
</evidence>
<dbReference type="AlphaFoldDB" id="A0AAE3VC24"/>
<evidence type="ECO:0000313" key="1">
    <source>
        <dbReference type="EMBL" id="MDQ0153527.1"/>
    </source>
</evidence>
<protein>
    <recommendedName>
        <fullName evidence="3">DUF2577 domain-containing protein</fullName>
    </recommendedName>
</protein>
<organism evidence="1 2">
    <name type="scientific">Moryella indoligenes</name>
    <dbReference type="NCBI Taxonomy" id="371674"/>
    <lineage>
        <taxon>Bacteria</taxon>
        <taxon>Bacillati</taxon>
        <taxon>Bacillota</taxon>
        <taxon>Clostridia</taxon>
        <taxon>Lachnospirales</taxon>
        <taxon>Lachnospiraceae</taxon>
        <taxon>Moryella</taxon>
    </lineage>
</organism>
<evidence type="ECO:0000313" key="2">
    <source>
        <dbReference type="Proteomes" id="UP001241537"/>
    </source>
</evidence>
<reference evidence="1" key="1">
    <citation type="submission" date="2023-07" db="EMBL/GenBank/DDBJ databases">
        <title>Genomic Encyclopedia of Type Strains, Phase IV (KMG-IV): sequencing the most valuable type-strain genomes for metagenomic binning, comparative biology and taxonomic classification.</title>
        <authorList>
            <person name="Goeker M."/>
        </authorList>
    </citation>
    <scope>NUCLEOTIDE SEQUENCE</scope>
    <source>
        <strain evidence="1">DSM 19659</strain>
    </source>
</reference>
<comment type="caution">
    <text evidence="1">The sequence shown here is derived from an EMBL/GenBank/DDBJ whole genome shotgun (WGS) entry which is preliminary data.</text>
</comment>
<gene>
    <name evidence="1" type="ORF">J2S20_002248</name>
</gene>